<feature type="compositionally biased region" description="Basic and acidic residues" evidence="2">
    <location>
        <begin position="1043"/>
        <end position="1057"/>
    </location>
</feature>
<keyword evidence="5" id="KW-1185">Reference proteome</keyword>
<dbReference type="PANTHER" id="PTHR21344">
    <property type="entry name" value="RAL GTPASE-ACTIVATING PROTEIN SUBUNIT BETA"/>
    <property type="match status" value="1"/>
</dbReference>
<dbReference type="InterPro" id="IPR035974">
    <property type="entry name" value="Rap/Ran-GAP_sf"/>
</dbReference>
<evidence type="ECO:0000313" key="5">
    <source>
        <dbReference type="Proteomes" id="UP001497497"/>
    </source>
</evidence>
<reference evidence="4 5" key="1">
    <citation type="submission" date="2024-04" db="EMBL/GenBank/DDBJ databases">
        <authorList>
            <consortium name="Genoscope - CEA"/>
            <person name="William W."/>
        </authorList>
    </citation>
    <scope>NUCLEOTIDE SEQUENCE [LARGE SCALE GENOMIC DNA]</scope>
</reference>
<evidence type="ECO:0000259" key="3">
    <source>
        <dbReference type="PROSITE" id="PS50085"/>
    </source>
</evidence>
<feature type="region of interest" description="Disordered" evidence="2">
    <location>
        <begin position="1036"/>
        <end position="1059"/>
    </location>
</feature>
<dbReference type="Pfam" id="PF20412">
    <property type="entry name" value="RALGAPB_N"/>
    <property type="match status" value="1"/>
</dbReference>
<feature type="domain" description="Rap-GAP" evidence="3">
    <location>
        <begin position="1188"/>
        <end position="1444"/>
    </location>
</feature>
<dbReference type="InterPro" id="IPR039930">
    <property type="entry name" value="RALGAPB"/>
</dbReference>
<organism evidence="4 5">
    <name type="scientific">Lymnaea stagnalis</name>
    <name type="common">Great pond snail</name>
    <name type="synonym">Helix stagnalis</name>
    <dbReference type="NCBI Taxonomy" id="6523"/>
    <lineage>
        <taxon>Eukaryota</taxon>
        <taxon>Metazoa</taxon>
        <taxon>Spiralia</taxon>
        <taxon>Lophotrochozoa</taxon>
        <taxon>Mollusca</taxon>
        <taxon>Gastropoda</taxon>
        <taxon>Heterobranchia</taxon>
        <taxon>Euthyneura</taxon>
        <taxon>Panpulmonata</taxon>
        <taxon>Hygrophila</taxon>
        <taxon>Lymnaeoidea</taxon>
        <taxon>Lymnaeidae</taxon>
        <taxon>Lymnaea</taxon>
    </lineage>
</organism>
<dbReference type="GO" id="GO:0005096">
    <property type="term" value="F:GTPase activator activity"/>
    <property type="evidence" value="ECO:0007669"/>
    <property type="project" value="UniProtKB-KW"/>
</dbReference>
<dbReference type="InterPro" id="IPR046859">
    <property type="entry name" value="RGPA/RALGAPB_N"/>
</dbReference>
<evidence type="ECO:0000313" key="4">
    <source>
        <dbReference type="EMBL" id="CAL1539424.1"/>
    </source>
</evidence>
<dbReference type="PROSITE" id="PS50085">
    <property type="entry name" value="RAPGAP"/>
    <property type="match status" value="1"/>
</dbReference>
<dbReference type="SUPFAM" id="SSF111347">
    <property type="entry name" value="Rap/Ran-GAP"/>
    <property type="match status" value="2"/>
</dbReference>
<evidence type="ECO:0000256" key="1">
    <source>
        <dbReference type="ARBA" id="ARBA00022468"/>
    </source>
</evidence>
<feature type="compositionally biased region" description="Low complexity" evidence="2">
    <location>
        <begin position="710"/>
        <end position="723"/>
    </location>
</feature>
<dbReference type="Gene3D" id="3.40.50.11210">
    <property type="entry name" value="Rap/Ran-GAP"/>
    <property type="match status" value="1"/>
</dbReference>
<dbReference type="PANTHER" id="PTHR21344:SF1">
    <property type="entry name" value="RAL GTPASE-ACTIVATING PROTEIN SUBUNIT BETA"/>
    <property type="match status" value="1"/>
</dbReference>
<sequence>MYWDWASLQEEIQCDRGNQSVLHKFPASVGREVACHVVKHIAQSLSIASGTDDPSTLQDEKDVNWTMEVLCFGLGLPLTEHETINNCVKVYVEWLTALYNPKPCVPRPIIEDPNPFAQVMLHHLLNLFTPRPDSTPDLVNKQAVLCHRVLRAIETMAKESAMLTRETWEVLLKFLLAANDSLLSPPTEKDDISDHLCDRVLSVLFMVWVIACHKSFPSPSLWKTFRNMCLYWRHHEALVTMWHRVNHALTASMLKVMYGPDFPEMAISEEESQLLPADMSNESIAQCWFRFLHILQNPVDLSRPSVVSNTPKFLQYALTSEAVIDPSYHPCLARLPVVFLKAMKGISAMVNAFLGLPQELKMETSVSDIQSSVMGNKMVTTPSTPPGQRRAAKTISVLTGNLATKVSSKAHAAKSIVAPPVNSTNVEKLILDTRLPYAPKRPKCNSILHLFDAWLFDAALAGVKLHPAHAAPVKERRTSSFIESKHSSLSMDLNTDPSQTRDVAYQAGRAEACGALCRIFCAHKTGEVILPEYYSRFYLIMYYGLQTDESTISGEVLSNILFNSCSLLRVDLAGVQLLLPYILRAIELVLSKTTPDFKLCEQIPYSELRKACIHLLISMLCLPLHFKELEIKDILKKDDGQPQVTFLSLRTRITELIRVALTNETDSQNTQMLLGGFLLVVEDLATSEQADNLPLQPHQDVSDSDMQGDSSKTSPSTTSTDTSGCQENSRYQETTYQRLQAPPPTNLDTAYGLFGHATSLVCNRLMATWKTDLNVALAAMELLAGLAKVKIKPANMLMCKRTVKWMCDLIVYQCSRPAPSHSRDLHSMLCAAFKCLQLWLVEHSSLLYDRECLHQVLEVVELGISGSKSQKRCLATRSRRKKTKTQEMQTVKVKIDKDSKSVSMKNRASDPPKFKGNKELMPASMRVKDAAEALLTCIIDQVGAFPPPCGPESLFSLLDERSLLKFAKGNALPEQGSLFRYFVIDNSVIVGLLEQPLGNIEGRMIVYPLPTVTALIRGAFGRHAWTMQLRHSPRASKISSRAHLADPGRPSPDDNVGKQHNVKHRYFPESVYKIPQTKAEKSIPPLESVLTEKQSGDVEKMESLIDQVATFENEVSHRAKVERETTPFPDPLTECKPPKICNEYQTARLFLSHYGLLSLEALKEPSNSSVPPDLIMLDTTNTGLLTDLECLDFIPSRDNDTVHIFYVKPGQTSAAEILSNVNSYNNVQPQFVEFLHALGWPVDVRKHAGWTGHVTTSWKITEPDDMDEDEYQTGTGGSLYDGRQQVLYWADVLSELALVVPSPEIFRLRSLSTTEPGPENKSPPMFRGSTYTSGLDPLAASKPTTLLLEAEKSRLLDKESPSSPPEVPTTTIPAGVKYRRLGRQPASMIGPDTKVLVVWLESFEDHDNFPISDLLIVTSTGQEQGATSSTATVLRPPEKDIYVIFIHALQNGLFRIHMIEYEKTQTKMSIAIPLVDGMVVSRRTLGSMVRQTAINICRRRRLESESYQPPHVRRKLKIQEIVSKYKCTMSPAEFYSGLFQDIPK</sequence>
<proteinExistence type="predicted"/>
<comment type="caution">
    <text evidence="4">The sequence shown here is derived from an EMBL/GenBank/DDBJ whole genome shotgun (WGS) entry which is preliminary data.</text>
</comment>
<dbReference type="EMBL" id="CAXITT010000339">
    <property type="protein sequence ID" value="CAL1539424.1"/>
    <property type="molecule type" value="Genomic_DNA"/>
</dbReference>
<dbReference type="Proteomes" id="UP001497497">
    <property type="component" value="Unassembled WGS sequence"/>
</dbReference>
<gene>
    <name evidence="4" type="ORF">GSLYS_00013221001</name>
</gene>
<dbReference type="InterPro" id="IPR000331">
    <property type="entry name" value="Rap/Ran_GAP_dom"/>
</dbReference>
<feature type="region of interest" description="Disordered" evidence="2">
    <location>
        <begin position="691"/>
        <end position="728"/>
    </location>
</feature>
<evidence type="ECO:0000256" key="2">
    <source>
        <dbReference type="SAM" id="MobiDB-lite"/>
    </source>
</evidence>
<name>A0AAV2I457_LYMST</name>
<feature type="region of interest" description="Disordered" evidence="2">
    <location>
        <begin position="1311"/>
        <end position="1334"/>
    </location>
</feature>
<dbReference type="GO" id="GO:0051056">
    <property type="term" value="P:regulation of small GTPase mediated signal transduction"/>
    <property type="evidence" value="ECO:0007669"/>
    <property type="project" value="InterPro"/>
</dbReference>
<accession>A0AAV2I457</accession>
<keyword evidence="1" id="KW-0343">GTPase activation</keyword>
<protein>
    <recommendedName>
        <fullName evidence="3">Rap-GAP domain-containing protein</fullName>
    </recommendedName>
</protein>